<dbReference type="EMBL" id="NPDZ01000009">
    <property type="protein sequence ID" value="PJZ72568.1"/>
    <property type="molecule type" value="Genomic_DNA"/>
</dbReference>
<reference evidence="3 4" key="1">
    <citation type="submission" date="2017-07" db="EMBL/GenBank/DDBJ databases">
        <title>Leptospira spp. isolated from tropical soils.</title>
        <authorList>
            <person name="Thibeaux R."/>
            <person name="Iraola G."/>
            <person name="Ferres I."/>
            <person name="Bierque E."/>
            <person name="Girault D."/>
            <person name="Soupe-Gilbert M.-E."/>
            <person name="Picardeau M."/>
            <person name="Goarant C."/>
        </authorList>
    </citation>
    <scope>NUCLEOTIDE SEQUENCE [LARGE SCALE GENOMIC DNA]</scope>
    <source>
        <strain evidence="2 4">FH1-B-B1</strain>
        <strain evidence="1 3">FH1-B-C1</strain>
    </source>
</reference>
<dbReference type="OrthoDB" id="343624at2"/>
<dbReference type="AlphaFoldDB" id="A0A2M9ZKK1"/>
<evidence type="ECO:0000313" key="1">
    <source>
        <dbReference type="EMBL" id="PJZ68150.1"/>
    </source>
</evidence>
<organism evidence="2 4">
    <name type="scientific">Leptospira perolatii</name>
    <dbReference type="NCBI Taxonomy" id="2023191"/>
    <lineage>
        <taxon>Bacteria</taxon>
        <taxon>Pseudomonadati</taxon>
        <taxon>Spirochaetota</taxon>
        <taxon>Spirochaetia</taxon>
        <taxon>Leptospirales</taxon>
        <taxon>Leptospiraceae</taxon>
        <taxon>Leptospira</taxon>
    </lineage>
</organism>
<evidence type="ECO:0000313" key="4">
    <source>
        <dbReference type="Proteomes" id="UP000231990"/>
    </source>
</evidence>
<sequence>MASYLDEPEFPKLISAYRSALVRRYSKENIQKYPKFSNISSDQSEVLLKYFLELLYPEYEGRKRLDSAFSALAGFVHSPSKVFGLLGSIGSAIFKLGRYLKSAFQAGFAALHSYVTAHRFEGLMFLRARELLQAGMDIDDPRVFNLLLASVPKKDAEVFREDVVRLFGTLSNRDLLRRILELMNAVVSKMKSKPKVYTPEDILGIELGAKILSKGEELFRGMTDEEMKLILEAIDTIEKDSFEDALRVAMGH</sequence>
<dbReference type="Proteomes" id="UP000231990">
    <property type="component" value="Unassembled WGS sequence"/>
</dbReference>
<name>A0A2M9ZKK1_9LEPT</name>
<dbReference type="RefSeq" id="WP_100715454.1">
    <property type="nucleotide sequence ID" value="NZ_NPDY01000032.1"/>
</dbReference>
<protein>
    <submittedName>
        <fullName evidence="2">Uncharacterized protein</fullName>
    </submittedName>
</protein>
<keyword evidence="3" id="KW-1185">Reference proteome</keyword>
<evidence type="ECO:0000313" key="3">
    <source>
        <dbReference type="Proteomes" id="UP000231962"/>
    </source>
</evidence>
<evidence type="ECO:0000313" key="2">
    <source>
        <dbReference type="EMBL" id="PJZ72568.1"/>
    </source>
</evidence>
<accession>A0A2M9ZKK1</accession>
<dbReference type="Proteomes" id="UP000231962">
    <property type="component" value="Unassembled WGS sequence"/>
</dbReference>
<comment type="caution">
    <text evidence="2">The sequence shown here is derived from an EMBL/GenBank/DDBJ whole genome shotgun (WGS) entry which is preliminary data.</text>
</comment>
<dbReference type="EMBL" id="NPDY01000032">
    <property type="protein sequence ID" value="PJZ68150.1"/>
    <property type="molecule type" value="Genomic_DNA"/>
</dbReference>
<proteinExistence type="predicted"/>
<gene>
    <name evidence="1" type="ORF">CH360_17790</name>
    <name evidence="2" type="ORF">CH373_14270</name>
</gene>